<dbReference type="PANTHER" id="PTHR21529:SF4">
    <property type="entry name" value="TPR AND ANKYRIN REPEAT-CONTAINING PROTEIN 1"/>
    <property type="match status" value="1"/>
</dbReference>
<dbReference type="GO" id="GO:0005524">
    <property type="term" value="F:ATP binding"/>
    <property type="evidence" value="ECO:0007669"/>
    <property type="project" value="UniProtKB-UniRule"/>
</dbReference>
<accession>A0A409Y7N9</accession>
<keyword evidence="2 5" id="KW-0378">Hydrolase</keyword>
<proteinExistence type="predicted"/>
<keyword evidence="8" id="KW-1185">Reference proteome</keyword>
<dbReference type="STRING" id="181874.A0A409Y7N9"/>
<sequence>MSITRKVKYRSDLFLNLASEEQVSDALNEFGAALNSNNFHLVIDDILSQPSILELVLSNISSEIPLTEWMVANFPPDGKSFLDSLASKVLDRLSTFFLVRRSSQTLPSGNPREVATFVSQAPQVFRALFAMTFVDELESPISLRPQMSTKSKANSQRQQKRLKKLSNNIQHEDVLRKANISIPQDKSDATDIAESILTRLRHMYETLLSAIRFPDVSKSIRESCITINPRLPLSVVIPIQQVSSTPAPPTTEAAPAPLMHLKLSQYYDTPDGFGEWNILVSNRAESTLRYYHRRDAKTYEIIRRKMIDLSNGHFSYDNHKRLNGPNTEIPVYEAKMTGDLRLIVSADTHQRLFSVLKLVDLEYIVDCIASPTDNQREMQALKVYDFCTHAKMDHRLWDSVANHLQSQGKEYRLRCLKRQRRVGDSGDVYVPASFPAREEDNKNEEDYSFVSDLVHQDNNELHSLITLEKYVALSKDVLESIEADRDGAFPFVLSPHERKIAEHPKSCYVLGRSGTGKTTTMLHKMLWVQRAYHQHMGDTQRPRQVFVTRSTVLAKKVEEHFSNYMVAGWSGSARTRFSQSSSSDLINQNTSSSWRESGMTFKGLSDSDFPLFIPLEELYFLLEGDIDWNEKPSDVLGSQYKPLSEYKGKSISFHRFLGEYWPTFTNRLTNMINPAVVFNEIIGVLLGSENSLKSEQGHLSREQYLQPSRAASSSFTQQQREIIYDIFALYLKAKRAKDDYDISDRSRTIITAFKYKALIVRKIDHLYVDETQDNLLIDAFVLRLLCRNPDGLFWAGDTAQTISAGSAFRFEDLKAFMFRLEEHRLKQEKKGGLVKQMSHIQPHVFQLAINYRSHAGIVDCANVMVEFIKKYFPSTIDVLERERGVVEGAKPMFCTQFDLEQFKEGGILSSYSLNGARIELGAQQCILVRDEAARERFLQELGDIGLIVTLYDSKGLEFNDVILLDFFKDSHLTRDQWSVVLNLAPGSLYAPKFDPVKHSAICLELKSLYVAITRARNNLRIVDSSDKSEPMRVLWEKLRCVTHASFQEAFKNFAVQSSREDWSKRAKELFDQDKYALSRDAYLRGQSYRHAAVASAYYERECAQRTPSQSIRKKGNLRCEKFKSAAEAFIRCADEAESKDGREKYYQIVAECYEEAEILPKAVEFYRLAHNFTCAAILLRKQGLFDEVKDILMTQGDNIEANIRENLKDVTCLYFVSSKEYSKMHDLFDNTEAEIEYLEDRDLDLAQVDLFLHHGRLADAAEVHLADERFDEAASLFISDTEGGTSSLQRAAQAILQGLRAYITFGFNPNTDRNATRLLLLSKDVPLDVWQLEDSLDELTVYKNMFYEPANRLYDVVDRLLLRNNFSMALVVLDYIFATPPEISDLFEVVKVARTLTYFSHYVELLRDAAFFVDPCDPSNHKPFGIMQHDGDTFSFRPGTPFAAIRKSRSNLLARHEIVAIFRKCLQQRLSQKVVDENKSCRRAAVFDPCLRHIALGDCDPIAQQCHRPHITTDEKWFHDWIRIHLLQIFIYDTVCRLEADDEVMRQQLFWLHKFNGCINPPHHAMGSLSCLTKELVQEMSKEFLTVRNWIRYITQHLDIHPDSRFLTMAMLSADLAFIFDGKEASIYMKRARFVQPGIASRKYLRFPGMQNSLQELLLAFEGIDVDSRLRGVIFIRHIILNQGQEIRVDINVLCTFIEKICGLLVVHNAYEHYQSFHNIMLPHSWLKRIIKEFDHTPNAPSKNKQCFGGMLRPLEVLIQKLHFGGGQSDHLLFSSKYVAIPSRIRRIYIARICRALGLLGYNIAIRGFREEILRIFKSLRSCQYIPSIYARYISSETFDDVAKVTRRSMMESNLDEMVEIKDLGKTEGNQAPIMGVRRILYCTEEDLATSLGLDGSPTGLENLEEVNVDSSIMPKNNSQEVGGDELAEFDPGKEMPEDENMEPTTQIPNDFYVTHSEEEISKACIIQRFIRRVQGRRMSREASGLQGRISKHFELCLRSLEGEKMIRMRNTSQYRLRYMAALPHLMACLDTLYDRLLAAKGKVKKQLQLGAHGVSLEDVSERYTRLRYSIKAVTKFRGMLSVVSHLHQRSDVEELQKQVQMIQDVVFDQNFGIPIAEDVKEGLEMVYRVVMPKLRKPTAKKSKRPKLVVEDELVVDLSYDSDMA</sequence>
<dbReference type="OrthoDB" id="3156807at2759"/>
<reference evidence="7 8" key="1">
    <citation type="journal article" date="2018" name="Evol. Lett.">
        <title>Horizontal gene cluster transfer increased hallucinogenic mushroom diversity.</title>
        <authorList>
            <person name="Reynolds H.T."/>
            <person name="Vijayakumar V."/>
            <person name="Gluck-Thaler E."/>
            <person name="Korotkin H.B."/>
            <person name="Matheny P.B."/>
            <person name="Slot J.C."/>
        </authorList>
    </citation>
    <scope>NUCLEOTIDE SEQUENCE [LARGE SCALE GENOMIC DNA]</scope>
    <source>
        <strain evidence="7 8">2629</strain>
    </source>
</reference>
<name>A0A409Y7N9_9AGAR</name>
<keyword evidence="3 5" id="KW-0347">Helicase</keyword>
<dbReference type="GO" id="GO:0016787">
    <property type="term" value="F:hydrolase activity"/>
    <property type="evidence" value="ECO:0007669"/>
    <property type="project" value="UniProtKB-UniRule"/>
</dbReference>
<dbReference type="EMBL" id="NHTK01001372">
    <property type="protein sequence ID" value="PPQ98968.1"/>
    <property type="molecule type" value="Genomic_DNA"/>
</dbReference>
<dbReference type="InParanoid" id="A0A409Y7N9"/>
<feature type="domain" description="UvrD-like helicase ATP-binding" evidence="6">
    <location>
        <begin position="490"/>
        <end position="854"/>
    </location>
</feature>
<dbReference type="InterPro" id="IPR027417">
    <property type="entry name" value="P-loop_NTPase"/>
</dbReference>
<evidence type="ECO:0000256" key="3">
    <source>
        <dbReference type="ARBA" id="ARBA00022806"/>
    </source>
</evidence>
<dbReference type="PROSITE" id="PS51198">
    <property type="entry name" value="UVRD_HELICASE_ATP_BIND"/>
    <property type="match status" value="1"/>
</dbReference>
<organism evidence="7 8">
    <name type="scientific">Panaeolus cyanescens</name>
    <dbReference type="NCBI Taxonomy" id="181874"/>
    <lineage>
        <taxon>Eukaryota</taxon>
        <taxon>Fungi</taxon>
        <taxon>Dikarya</taxon>
        <taxon>Basidiomycota</taxon>
        <taxon>Agaricomycotina</taxon>
        <taxon>Agaricomycetes</taxon>
        <taxon>Agaricomycetidae</taxon>
        <taxon>Agaricales</taxon>
        <taxon>Agaricineae</taxon>
        <taxon>Galeropsidaceae</taxon>
        <taxon>Panaeolus</taxon>
    </lineage>
</organism>
<comment type="caution">
    <text evidence="7">The sequence shown here is derived from an EMBL/GenBank/DDBJ whole genome shotgun (WGS) entry which is preliminary data.</text>
</comment>
<gene>
    <name evidence="7" type="ORF">CVT24_003464</name>
</gene>
<evidence type="ECO:0000256" key="5">
    <source>
        <dbReference type="PROSITE-ProRule" id="PRU00560"/>
    </source>
</evidence>
<dbReference type="Pfam" id="PF00580">
    <property type="entry name" value="UvrD-helicase"/>
    <property type="match status" value="1"/>
</dbReference>
<evidence type="ECO:0000313" key="7">
    <source>
        <dbReference type="EMBL" id="PPQ98968.1"/>
    </source>
</evidence>
<feature type="binding site" evidence="5">
    <location>
        <begin position="511"/>
        <end position="518"/>
    </location>
    <ligand>
        <name>ATP</name>
        <dbReference type="ChEBI" id="CHEBI:30616"/>
    </ligand>
</feature>
<dbReference type="Proteomes" id="UP000284842">
    <property type="component" value="Unassembled WGS sequence"/>
</dbReference>
<evidence type="ECO:0000256" key="4">
    <source>
        <dbReference type="ARBA" id="ARBA00022840"/>
    </source>
</evidence>
<evidence type="ECO:0000256" key="2">
    <source>
        <dbReference type="ARBA" id="ARBA00022801"/>
    </source>
</evidence>
<keyword evidence="4 5" id="KW-0067">ATP-binding</keyword>
<dbReference type="SUPFAM" id="SSF52540">
    <property type="entry name" value="P-loop containing nucleoside triphosphate hydrolases"/>
    <property type="match status" value="1"/>
</dbReference>
<protein>
    <recommendedName>
        <fullName evidence="6">UvrD-like helicase ATP-binding domain-containing protein</fullName>
    </recommendedName>
</protein>
<evidence type="ECO:0000259" key="6">
    <source>
        <dbReference type="PROSITE" id="PS51198"/>
    </source>
</evidence>
<dbReference type="PANTHER" id="PTHR21529">
    <property type="entry name" value="MAMMARY TURMOR VIRUS RECEPTOR HOMOLOG 1, 2 MTVR1, 2"/>
    <property type="match status" value="1"/>
</dbReference>
<dbReference type="InterPro" id="IPR039904">
    <property type="entry name" value="TRANK1"/>
</dbReference>
<keyword evidence="1 5" id="KW-0547">Nucleotide-binding</keyword>
<dbReference type="GO" id="GO:0004386">
    <property type="term" value="F:helicase activity"/>
    <property type="evidence" value="ECO:0007669"/>
    <property type="project" value="UniProtKB-UniRule"/>
</dbReference>
<evidence type="ECO:0000256" key="1">
    <source>
        <dbReference type="ARBA" id="ARBA00022741"/>
    </source>
</evidence>
<evidence type="ECO:0000313" key="8">
    <source>
        <dbReference type="Proteomes" id="UP000284842"/>
    </source>
</evidence>
<dbReference type="InterPro" id="IPR014016">
    <property type="entry name" value="UvrD-like_ATP-bd"/>
</dbReference>
<dbReference type="Gene3D" id="3.40.50.300">
    <property type="entry name" value="P-loop containing nucleotide triphosphate hydrolases"/>
    <property type="match status" value="2"/>
</dbReference>